<reference evidence="1 2" key="1">
    <citation type="journal article" date="2017" name="Antonie Van Leeuwenhoek">
        <title>Rhizobium rhizosphaerae sp. nov., a novel species isolated from rice rhizosphere.</title>
        <authorList>
            <person name="Zhao J.J."/>
            <person name="Zhang J."/>
            <person name="Zhang R.J."/>
            <person name="Zhang C.W."/>
            <person name="Yin H.Q."/>
            <person name="Zhang X.X."/>
        </authorList>
    </citation>
    <scope>NUCLEOTIDE SEQUENCE [LARGE SCALE GENOMIC DNA]</scope>
    <source>
        <strain evidence="1 2">KMM 241</strain>
    </source>
</reference>
<gene>
    <name evidence="1" type="ORF">GMES_3435</name>
</gene>
<comment type="caution">
    <text evidence="1">The sequence shown here is derived from an EMBL/GenBank/DDBJ whole genome shotgun (WGS) entry which is preliminary data.</text>
</comment>
<name>K6Z5P1_9ALTE</name>
<dbReference type="eggNOG" id="ENOG50337JM">
    <property type="taxonomic scope" value="Bacteria"/>
</dbReference>
<sequence>MDNSRARKKYLSLMWEIEKRLEVLKALISGEAHVIYLKAQIETEALQLRKVLELIAYSSLVCHQEQYRAIREDIAKDWHAKRIVNKIKTINPRFYPIPTKGCFDGYWKDVKSGFLTLKQFQVAYDSCGDILHIKNPFSKVNKSATAFHKRVPEYIDRIEKLLSQHRVYLPDNYGIIHVLTNFGSESELKLWWYGTTVNA</sequence>
<evidence type="ECO:0000313" key="2">
    <source>
        <dbReference type="Proteomes" id="UP000006263"/>
    </source>
</evidence>
<proteinExistence type="predicted"/>
<accession>K6Z5P1</accession>
<organism evidence="1 2">
    <name type="scientific">Paraglaciecola mesophila KMM 241</name>
    <dbReference type="NCBI Taxonomy" id="1128912"/>
    <lineage>
        <taxon>Bacteria</taxon>
        <taxon>Pseudomonadati</taxon>
        <taxon>Pseudomonadota</taxon>
        <taxon>Gammaproteobacteria</taxon>
        <taxon>Alteromonadales</taxon>
        <taxon>Alteromonadaceae</taxon>
        <taxon>Paraglaciecola</taxon>
    </lineage>
</organism>
<dbReference type="AlphaFoldDB" id="K6Z5P1"/>
<dbReference type="EMBL" id="BAEP01000069">
    <property type="protein sequence ID" value="GAC25712.1"/>
    <property type="molecule type" value="Genomic_DNA"/>
</dbReference>
<protein>
    <submittedName>
        <fullName evidence="1">Uncharacterized protein</fullName>
    </submittedName>
</protein>
<dbReference type="OrthoDB" id="6708494at2"/>
<dbReference type="RefSeq" id="WP_006993863.1">
    <property type="nucleotide sequence ID" value="NZ_BAEP01000069.1"/>
</dbReference>
<evidence type="ECO:0000313" key="1">
    <source>
        <dbReference type="EMBL" id="GAC25712.1"/>
    </source>
</evidence>
<dbReference type="Proteomes" id="UP000006263">
    <property type="component" value="Unassembled WGS sequence"/>
</dbReference>